<dbReference type="RefSeq" id="WP_010750736.1">
    <property type="nucleotide sequence ID" value="NZ_BJWF01000010.1"/>
</dbReference>
<dbReference type="GO" id="GO:0005829">
    <property type="term" value="C:cytosol"/>
    <property type="evidence" value="ECO:0007669"/>
    <property type="project" value="TreeGrafter"/>
</dbReference>
<protein>
    <submittedName>
        <fullName evidence="1">Haloacid dehalogenase</fullName>
    </submittedName>
</protein>
<name>A0A511J1C6_9ENTE</name>
<evidence type="ECO:0000313" key="2">
    <source>
        <dbReference type="Proteomes" id="UP000321830"/>
    </source>
</evidence>
<sequence length="257" mass="29109">MKRKLFAFDIDGTLLNTNKQALDSTREALDKLRKAGHLVTIATGRSRFHAQEVIRDLAFTNYILCNGAAGFLDHEQVYKNLLDREQLDHFVKEAQEKNVDTAFVSLDNIKRFSSNHVHVMEEAMHSFGAVLPELDQYFVEEQDIYQALAFFDQSYDQQFANYDKIRFVRWHENSVDVVPHDGSKAATILHLAEQVGIAQEDIISFGDGQNDREMLRMSGIGVAMGNAVPEVQAEANMVTDTNDQDGIWKALKELSVI</sequence>
<dbReference type="InterPro" id="IPR000150">
    <property type="entry name" value="Cof"/>
</dbReference>
<proteinExistence type="predicted"/>
<dbReference type="AlphaFoldDB" id="A0A511J1C6"/>
<organism evidence="1 2">
    <name type="scientific">Enterococcus villorum</name>
    <dbReference type="NCBI Taxonomy" id="112904"/>
    <lineage>
        <taxon>Bacteria</taxon>
        <taxon>Bacillati</taxon>
        <taxon>Bacillota</taxon>
        <taxon>Bacilli</taxon>
        <taxon>Lactobacillales</taxon>
        <taxon>Enterococcaceae</taxon>
        <taxon>Enterococcus</taxon>
    </lineage>
</organism>
<dbReference type="NCBIfam" id="TIGR00099">
    <property type="entry name" value="Cof-subfamily"/>
    <property type="match status" value="1"/>
</dbReference>
<dbReference type="PROSITE" id="PS01228">
    <property type="entry name" value="COF_1"/>
    <property type="match status" value="1"/>
</dbReference>
<gene>
    <name evidence="1" type="ORF">EVI01_11550</name>
</gene>
<dbReference type="EMBL" id="BJWF01000010">
    <property type="protein sequence ID" value="GEL91818.1"/>
    <property type="molecule type" value="Genomic_DNA"/>
</dbReference>
<dbReference type="SFLD" id="SFLDG01140">
    <property type="entry name" value="C2.B:_Phosphomannomutase_and_P"/>
    <property type="match status" value="1"/>
</dbReference>
<dbReference type="Pfam" id="PF08282">
    <property type="entry name" value="Hydrolase_3"/>
    <property type="match status" value="1"/>
</dbReference>
<dbReference type="PANTHER" id="PTHR10000">
    <property type="entry name" value="PHOSPHOSERINE PHOSPHATASE"/>
    <property type="match status" value="1"/>
</dbReference>
<dbReference type="InterPro" id="IPR023214">
    <property type="entry name" value="HAD_sf"/>
</dbReference>
<accession>A0A511J1C6</accession>
<dbReference type="SFLD" id="SFLDS00003">
    <property type="entry name" value="Haloacid_Dehalogenase"/>
    <property type="match status" value="1"/>
</dbReference>
<dbReference type="InterPro" id="IPR006379">
    <property type="entry name" value="HAD-SF_hydro_IIB"/>
</dbReference>
<dbReference type="GO" id="GO:0000287">
    <property type="term" value="F:magnesium ion binding"/>
    <property type="evidence" value="ECO:0007669"/>
    <property type="project" value="TreeGrafter"/>
</dbReference>
<comment type="caution">
    <text evidence="1">The sequence shown here is derived from an EMBL/GenBank/DDBJ whole genome shotgun (WGS) entry which is preliminary data.</text>
</comment>
<dbReference type="Gene3D" id="3.40.50.1000">
    <property type="entry name" value="HAD superfamily/HAD-like"/>
    <property type="match status" value="1"/>
</dbReference>
<reference evidence="1 2" key="1">
    <citation type="submission" date="2019-07" db="EMBL/GenBank/DDBJ databases">
        <title>Whole genome shotgun sequence of Enterococcus villorum NBRC 100699.</title>
        <authorList>
            <person name="Hosoyama A."/>
            <person name="Uohara A."/>
            <person name="Ohji S."/>
            <person name="Ichikawa N."/>
        </authorList>
    </citation>
    <scope>NUCLEOTIDE SEQUENCE [LARGE SCALE GENOMIC DNA]</scope>
    <source>
        <strain evidence="1 2">NBRC 100699</strain>
    </source>
</reference>
<dbReference type="GO" id="GO:0016791">
    <property type="term" value="F:phosphatase activity"/>
    <property type="evidence" value="ECO:0007669"/>
    <property type="project" value="TreeGrafter"/>
</dbReference>
<evidence type="ECO:0000313" key="1">
    <source>
        <dbReference type="EMBL" id="GEL91818.1"/>
    </source>
</evidence>
<dbReference type="PANTHER" id="PTHR10000:SF25">
    <property type="entry name" value="PHOSPHATASE YKRA-RELATED"/>
    <property type="match status" value="1"/>
</dbReference>
<dbReference type="InterPro" id="IPR036412">
    <property type="entry name" value="HAD-like_sf"/>
</dbReference>
<dbReference type="SUPFAM" id="SSF56784">
    <property type="entry name" value="HAD-like"/>
    <property type="match status" value="1"/>
</dbReference>
<dbReference type="Proteomes" id="UP000321830">
    <property type="component" value="Unassembled WGS sequence"/>
</dbReference>
<dbReference type="NCBIfam" id="TIGR01484">
    <property type="entry name" value="HAD-SF-IIB"/>
    <property type="match status" value="1"/>
</dbReference>
<dbReference type="Gene3D" id="3.30.1240.10">
    <property type="match status" value="1"/>
</dbReference>